<dbReference type="Gene3D" id="3.90.190.20">
    <property type="entry name" value="Mur ligase, C-terminal domain"/>
    <property type="match status" value="1"/>
</dbReference>
<evidence type="ECO:0000256" key="16">
    <source>
        <dbReference type="ARBA" id="ARBA00075482"/>
    </source>
</evidence>
<dbReference type="InterPro" id="IPR013221">
    <property type="entry name" value="Mur_ligase_cen"/>
</dbReference>
<reference evidence="24 25" key="1">
    <citation type="journal article" date="2018" name="Environ. Microbiol.">
        <title>Novel energy conservation strategies and behaviour of Pelotomaculum schinkii driving syntrophic propionate catabolism.</title>
        <authorList>
            <person name="Hidalgo-Ahumada C.A.P."/>
            <person name="Nobu M.K."/>
            <person name="Narihiro T."/>
            <person name="Tamaki H."/>
            <person name="Liu W.T."/>
            <person name="Kamagata Y."/>
            <person name="Stams A.J.M."/>
            <person name="Imachi H."/>
            <person name="Sousa D.Z."/>
        </authorList>
    </citation>
    <scope>NUCLEOTIDE SEQUENCE [LARGE SCALE GENOMIC DNA]</scope>
    <source>
        <strain evidence="24 25">HH</strain>
    </source>
</reference>
<dbReference type="Gene3D" id="3.40.1390.10">
    <property type="entry name" value="MurE/MurF, N-terminal domain"/>
    <property type="match status" value="1"/>
</dbReference>
<dbReference type="PANTHER" id="PTHR23135">
    <property type="entry name" value="MUR LIGASE FAMILY MEMBER"/>
    <property type="match status" value="1"/>
</dbReference>
<dbReference type="AlphaFoldDB" id="A0A4Y7RA58"/>
<dbReference type="Pfam" id="PF02875">
    <property type="entry name" value="Mur_ligase_C"/>
    <property type="match status" value="1"/>
</dbReference>
<evidence type="ECO:0000256" key="5">
    <source>
        <dbReference type="ARBA" id="ARBA00022618"/>
    </source>
</evidence>
<feature type="modified residue" description="N6-carboxylysine" evidence="19">
    <location>
        <position position="219"/>
    </location>
</feature>
<dbReference type="GO" id="GO:0008360">
    <property type="term" value="P:regulation of cell shape"/>
    <property type="evidence" value="ECO:0007669"/>
    <property type="project" value="UniProtKB-KW"/>
</dbReference>
<comment type="catalytic activity">
    <reaction evidence="12 19">
        <text>UDP-N-acetyl-alpha-D-muramoyl-L-alanyl-D-glutamate + meso-2,6-diaminopimelate + ATP = UDP-N-acetyl-alpha-D-muramoyl-L-alanyl-gamma-D-glutamyl-meso-2,6-diaminopimelate + ADP + phosphate + H(+)</text>
        <dbReference type="Rhea" id="RHEA:23676"/>
        <dbReference type="ChEBI" id="CHEBI:15378"/>
        <dbReference type="ChEBI" id="CHEBI:30616"/>
        <dbReference type="ChEBI" id="CHEBI:43474"/>
        <dbReference type="ChEBI" id="CHEBI:57791"/>
        <dbReference type="ChEBI" id="CHEBI:83900"/>
        <dbReference type="ChEBI" id="CHEBI:83905"/>
        <dbReference type="ChEBI" id="CHEBI:456216"/>
        <dbReference type="EC" id="6.3.2.13"/>
    </reaction>
</comment>
<dbReference type="InterPro" id="IPR036615">
    <property type="entry name" value="Mur_ligase_C_dom_sf"/>
</dbReference>
<dbReference type="EMBL" id="QFGA01000002">
    <property type="protein sequence ID" value="TEB05834.1"/>
    <property type="molecule type" value="Genomic_DNA"/>
</dbReference>
<evidence type="ECO:0000313" key="24">
    <source>
        <dbReference type="EMBL" id="TEB05834.1"/>
    </source>
</evidence>
<feature type="domain" description="Mur ligase C-terminal" evidence="22">
    <location>
        <begin position="336"/>
        <end position="465"/>
    </location>
</feature>
<evidence type="ECO:0000256" key="7">
    <source>
        <dbReference type="ARBA" id="ARBA00022840"/>
    </source>
</evidence>
<dbReference type="EC" id="6.3.2.13" evidence="14 19"/>
<feature type="domain" description="Mur ligase N-terminal catalytic" evidence="21">
    <location>
        <begin position="24"/>
        <end position="95"/>
    </location>
</feature>
<comment type="caution">
    <text evidence="24">The sequence shown here is derived from an EMBL/GenBank/DDBJ whole genome shotgun (WGS) entry which is preliminary data.</text>
</comment>
<dbReference type="Pfam" id="PF01225">
    <property type="entry name" value="Mur_ligase"/>
    <property type="match status" value="1"/>
</dbReference>
<evidence type="ECO:0000256" key="17">
    <source>
        <dbReference type="ARBA" id="ARBA00076158"/>
    </source>
</evidence>
<evidence type="ECO:0000256" key="6">
    <source>
        <dbReference type="ARBA" id="ARBA00022741"/>
    </source>
</evidence>
<keyword evidence="11 19" id="KW-0961">Cell wall biogenesis/degradation</keyword>
<dbReference type="GO" id="GO:0005737">
    <property type="term" value="C:cytoplasm"/>
    <property type="evidence" value="ECO:0007669"/>
    <property type="project" value="UniProtKB-SubCell"/>
</dbReference>
<feature type="binding site" evidence="19">
    <location>
        <position position="30"/>
    </location>
    <ligand>
        <name>UDP-N-acetyl-alpha-D-muramoyl-L-alanyl-D-glutamate</name>
        <dbReference type="ChEBI" id="CHEBI:83900"/>
    </ligand>
</feature>
<dbReference type="InterPro" id="IPR005761">
    <property type="entry name" value="UDP-N-AcMur-Glu-dNH2Pim_ligase"/>
</dbReference>
<name>A0A4Y7RA58_9FIRM</name>
<dbReference type="GO" id="GO:0071555">
    <property type="term" value="P:cell wall organization"/>
    <property type="evidence" value="ECO:0007669"/>
    <property type="project" value="UniProtKB-KW"/>
</dbReference>
<sequence length="494" mass="53105">MLFQELLKSVEVHAADGPQNTVLTGITYDSRKVEPGFLFVAVQGFKHDGAEYIPQAVEKGAVAVVAQKAVTVPPNVAWALVADSRQALALMSASFYGNPSTNMRMVGVTGTNGKTTTTNLIASVLDEAGRKTGLVGTIHNRIGARKLVVSHTTPESTDLQELLHEMATEQVSDCVMEVSSHALALHRVDGCEFDTAVFTNLTQDHLDFHPDMQSYLEAKQALFRKLAEPGAKRGKCAVVNADDAYAGSIIEAAAGVEVYTYGIKTSADVRAEDIDVSARGVSFTVTGKWGRCPLDLRITGLFNVYNTLAAFTACAAMGIPVEVIKKALEGMPGVPGRFELVDAGQDFAVIVDYAHTPDGLENVLKTAREITTGKLITVFGCGGDRDRTKRPLMGRIAAGYSDYMLVTSDNPRTEAPLDIIRDIEKGLEPVAENNSYTVEPDRRRAIQLAVRMAQKGDVVVIAGKGHEDYQIIGTQKYPFDDRSEAAAALGALQA</sequence>
<dbReference type="NCBIfam" id="NF001126">
    <property type="entry name" value="PRK00139.1-4"/>
    <property type="match status" value="1"/>
</dbReference>
<dbReference type="PROSITE" id="PS01011">
    <property type="entry name" value="FOLYLPOLYGLU_SYNT_1"/>
    <property type="match status" value="1"/>
</dbReference>
<comment type="subcellular location">
    <subcellularLocation>
        <location evidence="19 20">Cytoplasm</location>
    </subcellularLocation>
</comment>
<dbReference type="PANTHER" id="PTHR23135:SF4">
    <property type="entry name" value="UDP-N-ACETYLMURAMOYL-L-ALANYL-D-GLUTAMATE--2,6-DIAMINOPIMELATE LIGASE MURE HOMOLOG, CHLOROPLASTIC"/>
    <property type="match status" value="1"/>
</dbReference>
<dbReference type="GO" id="GO:0000287">
    <property type="term" value="F:magnesium ion binding"/>
    <property type="evidence" value="ECO:0007669"/>
    <property type="project" value="UniProtKB-UniRule"/>
</dbReference>
<comment type="PTM">
    <text evidence="19">Carboxylation is probably crucial for Mg(2+) binding and, consequently, for the gamma-phosphate positioning of ATP.</text>
</comment>
<keyword evidence="7 19" id="KW-0067">ATP-binding</keyword>
<dbReference type="GO" id="GO:0051301">
    <property type="term" value="P:cell division"/>
    <property type="evidence" value="ECO:0007669"/>
    <property type="project" value="UniProtKB-KW"/>
</dbReference>
<dbReference type="InterPro" id="IPR036565">
    <property type="entry name" value="Mur-like_cat_sf"/>
</dbReference>
<proteinExistence type="inferred from homology"/>
<dbReference type="SUPFAM" id="SSF63418">
    <property type="entry name" value="MurE/MurF N-terminal domain"/>
    <property type="match status" value="1"/>
</dbReference>
<protein>
    <recommendedName>
        <fullName evidence="15 19">UDP-N-acetylmuramoyl-L-alanyl-D-glutamate--2,6-diaminopimelate ligase</fullName>
        <ecNumber evidence="14 19">6.3.2.13</ecNumber>
    </recommendedName>
    <alternativeName>
        <fullName evidence="16 19">Meso-A2pm-adding enzyme</fullName>
    </alternativeName>
    <alternativeName>
        <fullName evidence="17 19">Meso-diaminopimelate-adding enzyme</fullName>
    </alternativeName>
    <alternativeName>
        <fullName evidence="18 19">UDP-MurNAc-L-Ala-D-Glu:meso-diaminopimelate ligase</fullName>
    </alternativeName>
    <alternativeName>
        <fullName evidence="19">UDP-MurNAc-tripeptide synthetase</fullName>
    </alternativeName>
    <alternativeName>
        <fullName evidence="19">UDP-N-acetylmuramyl-tripeptide synthetase</fullName>
    </alternativeName>
</protein>
<feature type="binding site" evidence="19">
    <location>
        <position position="187"/>
    </location>
    <ligand>
        <name>UDP-N-acetyl-alpha-D-muramoyl-L-alanyl-D-glutamate</name>
        <dbReference type="ChEBI" id="CHEBI:83900"/>
    </ligand>
</feature>
<dbReference type="RefSeq" id="WP_190258543.1">
    <property type="nucleotide sequence ID" value="NZ_QFGA01000002.1"/>
</dbReference>
<evidence type="ECO:0000259" key="23">
    <source>
        <dbReference type="Pfam" id="PF08245"/>
    </source>
</evidence>
<organism evidence="24 25">
    <name type="scientific">Pelotomaculum schinkii</name>
    <dbReference type="NCBI Taxonomy" id="78350"/>
    <lineage>
        <taxon>Bacteria</taxon>
        <taxon>Bacillati</taxon>
        <taxon>Bacillota</taxon>
        <taxon>Clostridia</taxon>
        <taxon>Eubacteriales</taxon>
        <taxon>Desulfotomaculaceae</taxon>
        <taxon>Pelotomaculum</taxon>
    </lineage>
</organism>
<evidence type="ECO:0000256" key="15">
    <source>
        <dbReference type="ARBA" id="ARBA00072883"/>
    </source>
</evidence>
<keyword evidence="25" id="KW-1185">Reference proteome</keyword>
<dbReference type="InterPro" id="IPR000713">
    <property type="entry name" value="Mur_ligase_N"/>
</dbReference>
<evidence type="ECO:0000256" key="18">
    <source>
        <dbReference type="ARBA" id="ARBA00081560"/>
    </source>
</evidence>
<keyword evidence="4 19" id="KW-0436">Ligase</keyword>
<dbReference type="SUPFAM" id="SSF53244">
    <property type="entry name" value="MurD-like peptide ligases, peptide-binding domain"/>
    <property type="match status" value="1"/>
</dbReference>
<evidence type="ECO:0000259" key="21">
    <source>
        <dbReference type="Pfam" id="PF01225"/>
    </source>
</evidence>
<dbReference type="InterPro" id="IPR004101">
    <property type="entry name" value="Mur_ligase_C"/>
</dbReference>
<accession>A0A4Y7RA58</accession>
<evidence type="ECO:0000256" key="9">
    <source>
        <dbReference type="ARBA" id="ARBA00022984"/>
    </source>
</evidence>
<evidence type="ECO:0000256" key="3">
    <source>
        <dbReference type="ARBA" id="ARBA00022490"/>
    </source>
</evidence>
<evidence type="ECO:0000256" key="19">
    <source>
        <dbReference type="HAMAP-Rule" id="MF_00208"/>
    </source>
</evidence>
<evidence type="ECO:0000256" key="12">
    <source>
        <dbReference type="ARBA" id="ARBA00050251"/>
    </source>
</evidence>
<comment type="function">
    <text evidence="13 19">Catalyzes the addition of meso-diaminopimelic acid to the nucleotide precursor UDP-N-acetylmuramoyl-L-alanyl-D-glutamate (UMAG) in the biosynthesis of bacterial cell-wall peptidoglycan.</text>
</comment>
<evidence type="ECO:0000256" key="2">
    <source>
        <dbReference type="ARBA" id="ARBA00005898"/>
    </source>
</evidence>
<dbReference type="FunFam" id="3.90.190.20:FF:000006">
    <property type="entry name" value="UDP-N-acetylmuramoyl-L-alanyl-D-glutamate--2,6-diaminopimelate ligase"/>
    <property type="match status" value="1"/>
</dbReference>
<evidence type="ECO:0000256" key="1">
    <source>
        <dbReference type="ARBA" id="ARBA00004752"/>
    </source>
</evidence>
<feature type="binding site" evidence="19">
    <location>
        <position position="463"/>
    </location>
    <ligand>
        <name>meso-2,6-diaminopimelate</name>
        <dbReference type="ChEBI" id="CHEBI:57791"/>
    </ligand>
</feature>
<comment type="pathway">
    <text evidence="1 19 20">Cell wall biogenesis; peptidoglycan biosynthesis.</text>
</comment>
<evidence type="ECO:0000259" key="22">
    <source>
        <dbReference type="Pfam" id="PF02875"/>
    </source>
</evidence>
<dbReference type="GO" id="GO:0009252">
    <property type="term" value="P:peptidoglycan biosynthetic process"/>
    <property type="evidence" value="ECO:0007669"/>
    <property type="project" value="UniProtKB-UniRule"/>
</dbReference>
<feature type="binding site" evidence="19">
    <location>
        <position position="385"/>
    </location>
    <ligand>
        <name>meso-2,6-diaminopimelate</name>
        <dbReference type="ChEBI" id="CHEBI:57791"/>
    </ligand>
</feature>
<feature type="domain" description="Mur ligase central" evidence="23">
    <location>
        <begin position="108"/>
        <end position="313"/>
    </location>
</feature>
<keyword evidence="6 19" id="KW-0547">Nucleotide-binding</keyword>
<evidence type="ECO:0000256" key="8">
    <source>
        <dbReference type="ARBA" id="ARBA00022960"/>
    </source>
</evidence>
<evidence type="ECO:0000256" key="11">
    <source>
        <dbReference type="ARBA" id="ARBA00023316"/>
    </source>
</evidence>
<comment type="cofactor">
    <cofactor evidence="19">
        <name>Mg(2+)</name>
        <dbReference type="ChEBI" id="CHEBI:18420"/>
    </cofactor>
</comment>
<keyword evidence="5 19" id="KW-0132">Cell division</keyword>
<dbReference type="Proteomes" id="UP000298324">
    <property type="component" value="Unassembled WGS sequence"/>
</dbReference>
<dbReference type="NCBIfam" id="TIGR01085">
    <property type="entry name" value="murE"/>
    <property type="match status" value="1"/>
</dbReference>
<dbReference type="GO" id="GO:0005524">
    <property type="term" value="F:ATP binding"/>
    <property type="evidence" value="ECO:0007669"/>
    <property type="project" value="UniProtKB-UniRule"/>
</dbReference>
<dbReference type="InterPro" id="IPR035911">
    <property type="entry name" value="MurE/MurF_N"/>
</dbReference>
<comment type="similarity">
    <text evidence="2 19">Belongs to the MurCDEF family. MurE subfamily.</text>
</comment>
<dbReference type="GO" id="GO:0008765">
    <property type="term" value="F:UDP-N-acetylmuramoylalanyl-D-glutamate-2,6-diaminopimelate ligase activity"/>
    <property type="evidence" value="ECO:0007669"/>
    <property type="project" value="UniProtKB-UniRule"/>
</dbReference>
<feature type="binding site" evidence="19">
    <location>
        <begin position="409"/>
        <end position="412"/>
    </location>
    <ligand>
        <name>meso-2,6-diaminopimelate</name>
        <dbReference type="ChEBI" id="CHEBI:57791"/>
    </ligand>
</feature>
<keyword evidence="10 19" id="KW-0131">Cell cycle</keyword>
<evidence type="ECO:0000256" key="4">
    <source>
        <dbReference type="ARBA" id="ARBA00022598"/>
    </source>
</evidence>
<dbReference type="SUPFAM" id="SSF53623">
    <property type="entry name" value="MurD-like peptide ligases, catalytic domain"/>
    <property type="match status" value="1"/>
</dbReference>
<feature type="short sequence motif" description="Meso-diaminopimelate recognition motif" evidence="19">
    <location>
        <begin position="409"/>
        <end position="412"/>
    </location>
</feature>
<keyword evidence="8 19" id="KW-0133">Cell shape</keyword>
<keyword evidence="19" id="KW-0460">Magnesium</keyword>
<evidence type="ECO:0000256" key="13">
    <source>
        <dbReference type="ARBA" id="ARBA00056782"/>
    </source>
</evidence>
<evidence type="ECO:0000313" key="25">
    <source>
        <dbReference type="Proteomes" id="UP000298324"/>
    </source>
</evidence>
<dbReference type="NCBIfam" id="NF001124">
    <property type="entry name" value="PRK00139.1-2"/>
    <property type="match status" value="1"/>
</dbReference>
<comment type="caution">
    <text evidence="19">Lacks conserved residue(s) required for the propagation of feature annotation.</text>
</comment>
<dbReference type="HAMAP" id="MF_00208">
    <property type="entry name" value="MurE"/>
    <property type="match status" value="1"/>
</dbReference>
<dbReference type="InterPro" id="IPR018109">
    <property type="entry name" value="Folylpolyglutamate_synth_CS"/>
</dbReference>
<dbReference type="UniPathway" id="UPA00219"/>
<evidence type="ECO:0000256" key="20">
    <source>
        <dbReference type="RuleBase" id="RU004135"/>
    </source>
</evidence>
<feature type="binding site" evidence="19">
    <location>
        <position position="179"/>
    </location>
    <ligand>
        <name>UDP-N-acetyl-alpha-D-muramoyl-L-alanyl-D-glutamate</name>
        <dbReference type="ChEBI" id="CHEBI:83900"/>
    </ligand>
</feature>
<dbReference type="GO" id="GO:0004326">
    <property type="term" value="F:tetrahydrofolylpolyglutamate synthase activity"/>
    <property type="evidence" value="ECO:0007669"/>
    <property type="project" value="InterPro"/>
</dbReference>
<keyword evidence="9 19" id="KW-0573">Peptidoglycan synthesis</keyword>
<evidence type="ECO:0000256" key="10">
    <source>
        <dbReference type="ARBA" id="ARBA00023306"/>
    </source>
</evidence>
<feature type="binding site" evidence="19">
    <location>
        <begin position="110"/>
        <end position="116"/>
    </location>
    <ligand>
        <name>ATP</name>
        <dbReference type="ChEBI" id="CHEBI:30616"/>
    </ligand>
</feature>
<keyword evidence="3 19" id="KW-0963">Cytoplasm</keyword>
<evidence type="ECO:0000256" key="14">
    <source>
        <dbReference type="ARBA" id="ARBA00066633"/>
    </source>
</evidence>
<dbReference type="Pfam" id="PF08245">
    <property type="entry name" value="Mur_ligase_M"/>
    <property type="match status" value="1"/>
</dbReference>
<gene>
    <name evidence="19 24" type="primary">murE</name>
    <name evidence="24" type="ORF">Psch_02875</name>
</gene>
<feature type="binding site" evidence="19">
    <location>
        <position position="467"/>
    </location>
    <ligand>
        <name>meso-2,6-diaminopimelate</name>
        <dbReference type="ChEBI" id="CHEBI:57791"/>
    </ligand>
</feature>
<feature type="binding site" evidence="19">
    <location>
        <begin position="152"/>
        <end position="153"/>
    </location>
    <ligand>
        <name>UDP-N-acetyl-alpha-D-muramoyl-L-alanyl-D-glutamate</name>
        <dbReference type="ChEBI" id="CHEBI:83900"/>
    </ligand>
</feature>
<dbReference type="Gene3D" id="3.40.1190.10">
    <property type="entry name" value="Mur-like, catalytic domain"/>
    <property type="match status" value="1"/>
</dbReference>